<protein>
    <submittedName>
        <fullName evidence="1">Uncharacterized protein</fullName>
    </submittedName>
</protein>
<gene>
    <name evidence="1" type="ORF">DI536_15430</name>
</gene>
<accession>A0A2W5V8U3</accession>
<reference evidence="1 2" key="1">
    <citation type="submission" date="2017-08" db="EMBL/GenBank/DDBJ databases">
        <title>Infants hospitalized years apart are colonized by the same room-sourced microbial strains.</title>
        <authorList>
            <person name="Brooks B."/>
            <person name="Olm M.R."/>
            <person name="Firek B.A."/>
            <person name="Baker R."/>
            <person name="Thomas B.C."/>
            <person name="Morowitz M.J."/>
            <person name="Banfield J.F."/>
        </authorList>
    </citation>
    <scope>NUCLEOTIDE SEQUENCE [LARGE SCALE GENOMIC DNA]</scope>
    <source>
        <strain evidence="1">S2_003_000_R2_14</strain>
    </source>
</reference>
<sequence>MPPLTLLVLAASPLAECTPHPYGRSGLAFDCKSFIATMQLLPSGGPLEPAVQLELSSLRDSVTHLTFTSTEVTREATAWKGSFQITPASNDDPERLVGCFEAPTGKQCAAVTKYLATTPSETLADEGEVTLDFAGERLKAPPGCNAMAPARITCRGNELTWSHDVPASTLAQKEKDFLALFARQKAHVVRTTIKCTHGGVPATCTRFTVTTRSQFTALMAWAVVRGQKVFALCNGGTSDTLPPNCAMVFSTP</sequence>
<dbReference type="EMBL" id="QFQP01000012">
    <property type="protein sequence ID" value="PZR12294.1"/>
    <property type="molecule type" value="Genomic_DNA"/>
</dbReference>
<name>A0A2W5V8U3_9BACT</name>
<comment type="caution">
    <text evidence="1">The sequence shown here is derived from an EMBL/GenBank/DDBJ whole genome shotgun (WGS) entry which is preliminary data.</text>
</comment>
<dbReference type="AlphaFoldDB" id="A0A2W5V8U3"/>
<dbReference type="Proteomes" id="UP000249061">
    <property type="component" value="Unassembled WGS sequence"/>
</dbReference>
<proteinExistence type="predicted"/>
<evidence type="ECO:0000313" key="2">
    <source>
        <dbReference type="Proteomes" id="UP000249061"/>
    </source>
</evidence>
<organism evidence="1 2">
    <name type="scientific">Archangium gephyra</name>
    <dbReference type="NCBI Taxonomy" id="48"/>
    <lineage>
        <taxon>Bacteria</taxon>
        <taxon>Pseudomonadati</taxon>
        <taxon>Myxococcota</taxon>
        <taxon>Myxococcia</taxon>
        <taxon>Myxococcales</taxon>
        <taxon>Cystobacterineae</taxon>
        <taxon>Archangiaceae</taxon>
        <taxon>Archangium</taxon>
    </lineage>
</organism>
<evidence type="ECO:0000313" key="1">
    <source>
        <dbReference type="EMBL" id="PZR12294.1"/>
    </source>
</evidence>